<dbReference type="AlphaFoldDB" id="A0A3A1YAI1"/>
<proteinExistence type="predicted"/>
<evidence type="ECO:0000313" key="4">
    <source>
        <dbReference type="EMBL" id="RIY34198.1"/>
    </source>
</evidence>
<evidence type="ECO:0000256" key="1">
    <source>
        <dbReference type="ARBA" id="ARBA00001917"/>
    </source>
</evidence>
<evidence type="ECO:0000259" key="3">
    <source>
        <dbReference type="Pfam" id="PF03358"/>
    </source>
</evidence>
<evidence type="ECO:0000313" key="5">
    <source>
        <dbReference type="Proteomes" id="UP000266258"/>
    </source>
</evidence>
<dbReference type="InterPro" id="IPR050712">
    <property type="entry name" value="NAD(P)H-dep_reductase"/>
</dbReference>
<name>A0A3A1YAI1_9GAMM</name>
<comment type="cofactor">
    <cofactor evidence="1">
        <name>FMN</name>
        <dbReference type="ChEBI" id="CHEBI:58210"/>
    </cofactor>
</comment>
<accession>A0A3A1YAI1</accession>
<dbReference type="GO" id="GO:0016491">
    <property type="term" value="F:oxidoreductase activity"/>
    <property type="evidence" value="ECO:0007669"/>
    <property type="project" value="InterPro"/>
</dbReference>
<keyword evidence="2" id="KW-0288">FMN</keyword>
<dbReference type="Pfam" id="PF03358">
    <property type="entry name" value="FMN_red"/>
    <property type="match status" value="1"/>
</dbReference>
<dbReference type="PANTHER" id="PTHR30543:SF21">
    <property type="entry name" value="NAD(P)H-DEPENDENT FMN REDUCTASE LOT6"/>
    <property type="match status" value="1"/>
</dbReference>
<dbReference type="Proteomes" id="UP000266258">
    <property type="component" value="Unassembled WGS sequence"/>
</dbReference>
<dbReference type="Gene3D" id="3.40.50.360">
    <property type="match status" value="1"/>
</dbReference>
<reference evidence="4 5" key="1">
    <citation type="submission" date="2017-08" db="EMBL/GenBank/DDBJ databases">
        <title>Reclassification of Bisgaard taxon 37 and 44.</title>
        <authorList>
            <person name="Christensen H."/>
        </authorList>
    </citation>
    <scope>NUCLEOTIDE SEQUENCE [LARGE SCALE GENOMIC DNA]</scope>
    <source>
        <strain evidence="4 5">B96_4</strain>
    </source>
</reference>
<dbReference type="RefSeq" id="WP_119496248.1">
    <property type="nucleotide sequence ID" value="NZ_NRJH01000002.1"/>
</dbReference>
<comment type="caution">
    <text evidence="4">The sequence shown here is derived from an EMBL/GenBank/DDBJ whole genome shotgun (WGS) entry which is preliminary data.</text>
</comment>
<sequence>MSKKVLVVKGSPRKQSTGELAVKWVVDTLKEKHPEDQVTVVDLGTYYLPLDAEPYVPAAAPQEYVSEEVKAWSKLVQEHDAVVFVTPEYNSSYPGALKHAVDLLSTEWAGKKAVVVGYSPSGAFFVVPELTTLLTKVGATVTAKVAVQTFVLGYEAKTGVSKDFANVANTDAQGNLVFALGTLH</sequence>
<dbReference type="OrthoDB" id="9812295at2"/>
<keyword evidence="5" id="KW-1185">Reference proteome</keyword>
<dbReference type="GO" id="GO:0010181">
    <property type="term" value="F:FMN binding"/>
    <property type="evidence" value="ECO:0007669"/>
    <property type="project" value="TreeGrafter"/>
</dbReference>
<dbReference type="InterPro" id="IPR029039">
    <property type="entry name" value="Flavoprotein-like_sf"/>
</dbReference>
<feature type="domain" description="NADPH-dependent FMN reductase-like" evidence="3">
    <location>
        <begin position="4"/>
        <end position="145"/>
    </location>
</feature>
<dbReference type="EMBL" id="NRJH01000002">
    <property type="protein sequence ID" value="RIY34198.1"/>
    <property type="molecule type" value="Genomic_DNA"/>
</dbReference>
<evidence type="ECO:0000256" key="2">
    <source>
        <dbReference type="ARBA" id="ARBA00022643"/>
    </source>
</evidence>
<dbReference type="InterPro" id="IPR005025">
    <property type="entry name" value="FMN_Rdtase-like_dom"/>
</dbReference>
<gene>
    <name evidence="4" type="ORF">CJP74_00130</name>
</gene>
<protein>
    <recommendedName>
        <fullName evidence="3">NADPH-dependent FMN reductase-like domain-containing protein</fullName>
    </recommendedName>
</protein>
<keyword evidence="2" id="KW-0285">Flavoprotein</keyword>
<dbReference type="PANTHER" id="PTHR30543">
    <property type="entry name" value="CHROMATE REDUCTASE"/>
    <property type="match status" value="1"/>
</dbReference>
<organism evidence="4 5">
    <name type="scientific">Psittacicella melopsittaci</name>
    <dbReference type="NCBI Taxonomy" id="2028576"/>
    <lineage>
        <taxon>Bacteria</taxon>
        <taxon>Pseudomonadati</taxon>
        <taxon>Pseudomonadota</taxon>
        <taxon>Gammaproteobacteria</taxon>
        <taxon>Pasteurellales</taxon>
        <taxon>Psittacicellaceae</taxon>
        <taxon>Psittacicella</taxon>
    </lineage>
</organism>
<dbReference type="SUPFAM" id="SSF52218">
    <property type="entry name" value="Flavoproteins"/>
    <property type="match status" value="1"/>
</dbReference>
<dbReference type="GO" id="GO:0005829">
    <property type="term" value="C:cytosol"/>
    <property type="evidence" value="ECO:0007669"/>
    <property type="project" value="TreeGrafter"/>
</dbReference>